<gene>
    <name evidence="2" type="ORF">D0433_02810</name>
</gene>
<protein>
    <submittedName>
        <fullName evidence="2">Uncharacterized protein</fullName>
    </submittedName>
</protein>
<dbReference type="Proteomes" id="UP000266389">
    <property type="component" value="Unassembled WGS sequence"/>
</dbReference>
<sequence length="175" mass="19922">MHGGKTKQDKSSTAMITRKRIRIIARKMMRLIEVHIFFAISIFAGNAVVKHSKMMRLIEVHIFFAISIFAGNAVVKHSTVVHKSHDKRQKVAVERSVPLAQSRKASITEVGTIEKGEYTVHSARRARQPLHSLWSLIFLYDQNAIWRVQHSAPSSFGIPPCLTFNMLQQLIPLRI</sequence>
<accession>A0A395M360</accession>
<keyword evidence="1" id="KW-1133">Transmembrane helix</keyword>
<dbReference type="AlphaFoldDB" id="A0A395M360"/>
<evidence type="ECO:0000313" key="3">
    <source>
        <dbReference type="Proteomes" id="UP000266389"/>
    </source>
</evidence>
<feature type="transmembrane region" description="Helical" evidence="1">
    <location>
        <begin position="55"/>
        <end position="75"/>
    </location>
</feature>
<evidence type="ECO:0000313" key="2">
    <source>
        <dbReference type="EMBL" id="RFM25121.1"/>
    </source>
</evidence>
<feature type="transmembrane region" description="Helical" evidence="1">
    <location>
        <begin position="28"/>
        <end position="49"/>
    </location>
</feature>
<proteinExistence type="predicted"/>
<evidence type="ECO:0000256" key="1">
    <source>
        <dbReference type="SAM" id="Phobius"/>
    </source>
</evidence>
<comment type="caution">
    <text evidence="2">The sequence shown here is derived from an EMBL/GenBank/DDBJ whole genome shotgun (WGS) entry which is preliminary data.</text>
</comment>
<dbReference type="EMBL" id="PHFL01000010">
    <property type="protein sequence ID" value="RFM25121.1"/>
    <property type="molecule type" value="Genomic_DNA"/>
</dbReference>
<organism evidence="2 3">
    <name type="scientific">Candidatus Thermochlorobacter aerophilus</name>
    <dbReference type="NCBI Taxonomy" id="1868324"/>
    <lineage>
        <taxon>Bacteria</taxon>
        <taxon>Pseudomonadati</taxon>
        <taxon>Chlorobiota</taxon>
        <taxon>Chlorobiia</taxon>
        <taxon>Chlorobiales</taxon>
        <taxon>Candidatus Thermochlorobacteriaceae</taxon>
        <taxon>Candidatus Thermochlorobacter</taxon>
    </lineage>
</organism>
<reference evidence="2 3" key="1">
    <citation type="journal article" date="2011" name="ISME J.">
        <title>Community ecology of hot spring cyanobacterial mats: predominant populations and their functional potential.</title>
        <authorList>
            <person name="Klatt C.G."/>
            <person name="Wood J.M."/>
            <person name="Rusch D.B."/>
            <person name="Bateson M.M."/>
            <person name="Hamamura N."/>
            <person name="Heidelberg J.F."/>
            <person name="Grossman A.R."/>
            <person name="Bhaya D."/>
            <person name="Cohan F.M."/>
            <person name="Kuhl M."/>
            <person name="Bryant D.A."/>
            <person name="Ward D.M."/>
        </authorList>
    </citation>
    <scope>NUCLEOTIDE SEQUENCE [LARGE SCALE GENOMIC DNA]</scope>
    <source>
        <strain evidence="2">OS</strain>
    </source>
</reference>
<keyword evidence="1" id="KW-0472">Membrane</keyword>
<name>A0A395M360_9BACT</name>
<keyword evidence="1" id="KW-0812">Transmembrane</keyword>